<keyword evidence="8 10" id="KW-0472">Membrane</keyword>
<evidence type="ECO:0000313" key="12">
    <source>
        <dbReference type="EMBL" id="CCE86643.1"/>
    </source>
</evidence>
<dbReference type="GO" id="GO:0015914">
    <property type="term" value="P:phospholipid transport"/>
    <property type="evidence" value="ECO:0007669"/>
    <property type="project" value="TreeGrafter"/>
</dbReference>
<feature type="compositionally biased region" description="Basic and acidic residues" evidence="9">
    <location>
        <begin position="495"/>
        <end position="538"/>
    </location>
</feature>
<gene>
    <name evidence="12" type="primary">Piso0_005146</name>
    <name evidence="12" type="ORF">GNLVRS01_PISO0N08813g</name>
</gene>
<keyword evidence="13" id="KW-1185">Reference proteome</keyword>
<dbReference type="Pfam" id="PF15413">
    <property type="entry name" value="PH_11"/>
    <property type="match status" value="1"/>
</dbReference>
<dbReference type="FunCoup" id="G8Y1E0">
    <property type="interactions" value="46"/>
</dbReference>
<sequence>MGIVAFLFTYLLGGITFIPLLLYCYFQVTPKTETPLEDESATQEWRAGAIEEKETSGIKAYKTGWIVVTQEYLESIEDISVNTQSIDETSESKSAYSSLYKLVKNSDTEEPAVDPTNQNADTKSDANIKKGHKKHRFYAILKHGNLFLYKSDNLKDVKHVIVLSNQVVTMWPRTVSDGQLFTNATAICIMKKDWSKTLTSEDDEKQFTYTTEDVFKNKIDPPTGSIYIYCDINSDKEDWYFSLIRATKTENGTASLPSFDPSVRARPMHLETKDMMNLIQILYSSEGQLYTKWLNALMGRLFLSLQKTDFLHNLLKKRLERKLKKIRKPGFLDNFKLVKLDTGVSAPFITWPSLEEVSPTGDLLVKVFMHYHGSMSFQIATKVNINLGSRFKPREVDLLLAITLEKIEGPMLIKFKPPPSNRIWYSFENEPFINLKIEPVISSRQVTYNIITNSIEKKFKEAIRDSLVLPHWDDFVYYETMDEIYRAGIWDKSEPETSQEDNHAETQADLENKSIVDDDSKSELTTETSDSKSFEKSTKSQANAGIPKLKLTNTINDLSRKLKNSKTAGPSTIDALRMEKSDAGITAQERDANSRDINKKPSITMLKKIGKWYFNDDKKNTENDNYNPPEMISNRKKVRKSVSESSNKQTHTSSPSSAEMFGKDYMGDSDFPVGHIENTSKPMHNSRLSFGSFDRPMPSAEDLEYSVNELYENNAAILEGEDPNFGKHRDYSSSDLSSTHLGASPSMTSVSPTTANVASDGISLNNHSTRSRYRKPPPESPPMTPQLEADKIDLKSESSLRDFEL</sequence>
<dbReference type="InterPro" id="IPR031468">
    <property type="entry name" value="SMP_LBD"/>
</dbReference>
<dbReference type="Proteomes" id="UP000005222">
    <property type="component" value="Chromosome N"/>
</dbReference>
<feature type="region of interest" description="Disordered" evidence="9">
    <location>
        <begin position="721"/>
        <end position="805"/>
    </location>
</feature>
<evidence type="ECO:0000259" key="11">
    <source>
        <dbReference type="PROSITE" id="PS51847"/>
    </source>
</evidence>
<dbReference type="PANTHER" id="PTHR13466">
    <property type="entry name" value="TEX2 PROTEIN-RELATED"/>
    <property type="match status" value="1"/>
</dbReference>
<feature type="compositionally biased region" description="Polar residues" evidence="9">
    <location>
        <begin position="733"/>
        <end position="768"/>
    </location>
</feature>
<keyword evidence="7" id="KW-0446">Lipid-binding</keyword>
<dbReference type="EMBL" id="FO082046">
    <property type="protein sequence ID" value="CCE86643.1"/>
    <property type="molecule type" value="Genomic_DNA"/>
</dbReference>
<dbReference type="SUPFAM" id="SSF50729">
    <property type="entry name" value="PH domain-like"/>
    <property type="match status" value="1"/>
</dbReference>
<dbReference type="OMA" id="MDKEDWY"/>
<evidence type="ECO:0000256" key="2">
    <source>
        <dbReference type="ARBA" id="ARBA00022448"/>
    </source>
</evidence>
<organism evidence="12 13">
    <name type="scientific">Pichia sorbitophila (strain ATCC MYA-4447 / BCRC 22081 / CBS 7064 / NBRC 10061 / NRRL Y-12695)</name>
    <name type="common">Hybrid yeast</name>
    <dbReference type="NCBI Taxonomy" id="559304"/>
    <lineage>
        <taxon>Eukaryota</taxon>
        <taxon>Fungi</taxon>
        <taxon>Dikarya</taxon>
        <taxon>Ascomycota</taxon>
        <taxon>Saccharomycotina</taxon>
        <taxon>Pichiomycetes</taxon>
        <taxon>Debaryomycetaceae</taxon>
        <taxon>Millerozyma</taxon>
    </lineage>
</organism>
<dbReference type="eggNOG" id="KOG2238">
    <property type="taxonomic scope" value="Eukaryota"/>
</dbReference>
<dbReference type="GO" id="GO:0008289">
    <property type="term" value="F:lipid binding"/>
    <property type="evidence" value="ECO:0007669"/>
    <property type="project" value="UniProtKB-KW"/>
</dbReference>
<evidence type="ECO:0000256" key="4">
    <source>
        <dbReference type="ARBA" id="ARBA00022824"/>
    </source>
</evidence>
<dbReference type="AlphaFoldDB" id="G8Y1E0"/>
<accession>G8Y1E0</accession>
<feature type="region of interest" description="Disordered" evidence="9">
    <location>
        <begin position="495"/>
        <end position="542"/>
    </location>
</feature>
<feature type="domain" description="SMP-LTD" evidence="11">
    <location>
        <begin position="287"/>
        <end position="478"/>
    </location>
</feature>
<dbReference type="GO" id="GO:1990456">
    <property type="term" value="P:mitochondrion-endoplasmic reticulum membrane tethering"/>
    <property type="evidence" value="ECO:0007669"/>
    <property type="project" value="TreeGrafter"/>
</dbReference>
<keyword evidence="4" id="KW-0256">Endoplasmic reticulum</keyword>
<evidence type="ECO:0000256" key="10">
    <source>
        <dbReference type="SAM" id="Phobius"/>
    </source>
</evidence>
<feature type="region of interest" description="Disordered" evidence="9">
    <location>
        <begin position="617"/>
        <end position="665"/>
    </location>
</feature>
<evidence type="ECO:0000256" key="3">
    <source>
        <dbReference type="ARBA" id="ARBA00022692"/>
    </source>
</evidence>
<dbReference type="InParanoid" id="G8Y1E0"/>
<dbReference type="InterPro" id="IPR011993">
    <property type="entry name" value="PH-like_dom_sf"/>
</dbReference>
<name>G8Y1E0_PICSO</name>
<keyword evidence="5 10" id="KW-1133">Transmembrane helix</keyword>
<evidence type="ECO:0000256" key="8">
    <source>
        <dbReference type="ARBA" id="ARBA00023136"/>
    </source>
</evidence>
<evidence type="ECO:0000256" key="5">
    <source>
        <dbReference type="ARBA" id="ARBA00022989"/>
    </source>
</evidence>
<dbReference type="STRING" id="559304.G8Y1E0"/>
<evidence type="ECO:0000256" key="6">
    <source>
        <dbReference type="ARBA" id="ARBA00023055"/>
    </source>
</evidence>
<feature type="compositionally biased region" description="Basic and acidic residues" evidence="9">
    <location>
        <begin position="788"/>
        <end position="805"/>
    </location>
</feature>
<dbReference type="OrthoDB" id="26740at2759"/>
<keyword evidence="2" id="KW-0813">Transport</keyword>
<dbReference type="GO" id="GO:0005789">
    <property type="term" value="C:endoplasmic reticulum membrane"/>
    <property type="evidence" value="ECO:0007669"/>
    <property type="project" value="UniProtKB-SubCell"/>
</dbReference>
<dbReference type="PANTHER" id="PTHR13466:SF19">
    <property type="entry name" value="NUCLEUS-VACUOLE JUNCTION PROTEIN 2"/>
    <property type="match status" value="1"/>
</dbReference>
<dbReference type="CDD" id="cd21675">
    <property type="entry name" value="SMP_TEX2"/>
    <property type="match status" value="1"/>
</dbReference>
<reference evidence="12 13" key="1">
    <citation type="journal article" date="2012" name="G3 (Bethesda)">
        <title>Pichia sorbitophila, an interspecies yeast hybrid reveals early steps of genome resolution following polyploidization.</title>
        <authorList>
            <person name="Leh Louis V."/>
            <person name="Despons L."/>
            <person name="Friedrich A."/>
            <person name="Martin T."/>
            <person name="Durrens P."/>
            <person name="Casaregola S."/>
            <person name="Neuveglise C."/>
            <person name="Fairhead C."/>
            <person name="Marck C."/>
            <person name="Cruz J.A."/>
            <person name="Straub M.L."/>
            <person name="Kugler V."/>
            <person name="Sacerdot C."/>
            <person name="Uzunov Z."/>
            <person name="Thierry A."/>
            <person name="Weiss S."/>
            <person name="Bleykasten C."/>
            <person name="De Montigny J."/>
            <person name="Jacques N."/>
            <person name="Jung P."/>
            <person name="Lemaire M."/>
            <person name="Mallet S."/>
            <person name="Morel G."/>
            <person name="Richard G.F."/>
            <person name="Sarkar A."/>
            <person name="Savel G."/>
            <person name="Schacherer J."/>
            <person name="Seret M.L."/>
            <person name="Talla E."/>
            <person name="Samson G."/>
            <person name="Jubin C."/>
            <person name="Poulain J."/>
            <person name="Vacherie B."/>
            <person name="Barbe V."/>
            <person name="Pelletier E."/>
            <person name="Sherman D.J."/>
            <person name="Westhof E."/>
            <person name="Weissenbach J."/>
            <person name="Baret P.V."/>
            <person name="Wincker P."/>
            <person name="Gaillardin C."/>
            <person name="Dujon B."/>
            <person name="Souciet J.L."/>
        </authorList>
    </citation>
    <scope>NUCLEOTIDE SEQUENCE [LARGE SCALE GENOMIC DNA]</scope>
    <source>
        <strain evidence="13">ATCC MYA-4447 / BCRC 22081 / CBS 7064 / NBRC 10061 / NRRL Y-12695</strain>
    </source>
</reference>
<comment type="subcellular location">
    <subcellularLocation>
        <location evidence="1">Endoplasmic reticulum membrane</location>
    </subcellularLocation>
</comment>
<dbReference type="PROSITE" id="PS51847">
    <property type="entry name" value="SMP"/>
    <property type="match status" value="1"/>
</dbReference>
<keyword evidence="6" id="KW-0445">Lipid transport</keyword>
<protein>
    <submittedName>
        <fullName evidence="12">Piso0_005146 protein</fullName>
    </submittedName>
</protein>
<evidence type="ECO:0000256" key="7">
    <source>
        <dbReference type="ARBA" id="ARBA00023121"/>
    </source>
</evidence>
<evidence type="ECO:0000256" key="1">
    <source>
        <dbReference type="ARBA" id="ARBA00004586"/>
    </source>
</evidence>
<evidence type="ECO:0000256" key="9">
    <source>
        <dbReference type="SAM" id="MobiDB-lite"/>
    </source>
</evidence>
<keyword evidence="3 10" id="KW-0812">Transmembrane</keyword>
<feature type="transmembrane region" description="Helical" evidence="10">
    <location>
        <begin position="7"/>
        <end position="28"/>
    </location>
</feature>
<proteinExistence type="predicted"/>
<dbReference type="HOGENOM" id="CLU_012852_0_0_1"/>
<dbReference type="Gene3D" id="2.30.29.30">
    <property type="entry name" value="Pleckstrin-homology domain (PH domain)/Phosphotyrosine-binding domain (PTB)"/>
    <property type="match status" value="1"/>
</dbReference>
<evidence type="ECO:0000313" key="13">
    <source>
        <dbReference type="Proteomes" id="UP000005222"/>
    </source>
</evidence>
<dbReference type="GO" id="GO:0032865">
    <property type="term" value="C:ERMES complex"/>
    <property type="evidence" value="ECO:0007669"/>
    <property type="project" value="TreeGrafter"/>
</dbReference>